<evidence type="ECO:0008006" key="3">
    <source>
        <dbReference type="Google" id="ProtNLM"/>
    </source>
</evidence>
<gene>
    <name evidence="1" type="ORF">WISP_124036</name>
</gene>
<organism evidence="1 2">
    <name type="scientific">Willisornis vidua</name>
    <name type="common">Xingu scale-backed antbird</name>
    <dbReference type="NCBI Taxonomy" id="1566151"/>
    <lineage>
        <taxon>Eukaryota</taxon>
        <taxon>Metazoa</taxon>
        <taxon>Chordata</taxon>
        <taxon>Craniata</taxon>
        <taxon>Vertebrata</taxon>
        <taxon>Euteleostomi</taxon>
        <taxon>Archelosauria</taxon>
        <taxon>Archosauria</taxon>
        <taxon>Dinosauria</taxon>
        <taxon>Saurischia</taxon>
        <taxon>Theropoda</taxon>
        <taxon>Coelurosauria</taxon>
        <taxon>Aves</taxon>
        <taxon>Neognathae</taxon>
        <taxon>Neoaves</taxon>
        <taxon>Telluraves</taxon>
        <taxon>Australaves</taxon>
        <taxon>Passeriformes</taxon>
        <taxon>Thamnophilidae</taxon>
        <taxon>Willisornis</taxon>
    </lineage>
</organism>
<protein>
    <recommendedName>
        <fullName evidence="3">Maturase K</fullName>
    </recommendedName>
</protein>
<keyword evidence="2" id="KW-1185">Reference proteome</keyword>
<dbReference type="EMBL" id="WHWB01034577">
    <property type="protein sequence ID" value="KAJ7407909.1"/>
    <property type="molecule type" value="Genomic_DNA"/>
</dbReference>
<evidence type="ECO:0000313" key="2">
    <source>
        <dbReference type="Proteomes" id="UP001145742"/>
    </source>
</evidence>
<comment type="caution">
    <text evidence="1">The sequence shown here is derived from an EMBL/GenBank/DDBJ whole genome shotgun (WGS) entry which is preliminary data.</text>
</comment>
<evidence type="ECO:0000313" key="1">
    <source>
        <dbReference type="EMBL" id="KAJ7407909.1"/>
    </source>
</evidence>
<reference evidence="1" key="1">
    <citation type="submission" date="2019-10" db="EMBL/GenBank/DDBJ databases">
        <authorList>
            <person name="Soares A.E.R."/>
            <person name="Aleixo A."/>
            <person name="Schneider P."/>
            <person name="Miyaki C.Y."/>
            <person name="Schneider M.P."/>
            <person name="Mello C."/>
            <person name="Vasconcelos A.T.R."/>
        </authorList>
    </citation>
    <scope>NUCLEOTIDE SEQUENCE</scope>
    <source>
        <tissue evidence="1">Muscle</tissue>
    </source>
</reference>
<name>A0ABQ9CWY5_9PASS</name>
<dbReference type="Proteomes" id="UP001145742">
    <property type="component" value="Unassembled WGS sequence"/>
</dbReference>
<accession>A0ABQ9CWY5</accession>
<proteinExistence type="predicted"/>
<sequence length="118" mass="13412">MGQLCCFPFSRGEEKIVRLNRLLFDSYYEQIESRPAKKDFGALVDERLDMSWHCALAALKANHVLGCIKSSVASRVRKGILPLYSALVSPHLQCCIQLWGLQHRKPLISWSGFREGGY</sequence>